<accession>A0A090MHB3</accession>
<protein>
    <submittedName>
        <fullName evidence="1">Oxidoreductase</fullName>
    </submittedName>
</protein>
<dbReference type="STRING" id="1035.BN961_00352"/>
<dbReference type="AlphaFoldDB" id="A0A090MHB3"/>
<reference evidence="1 2" key="1">
    <citation type="journal article" date="2014" name="Genome Announc.">
        <title>Genome Sequence of Afipia felis Strain 76713, Isolated in Hospital Water Using an Amoeba Co-Culture Procedure.</title>
        <authorList>
            <person name="Benamar S."/>
            <person name="La Scola B."/>
            <person name="Croce O."/>
        </authorList>
    </citation>
    <scope>NUCLEOTIDE SEQUENCE [LARGE SCALE GENOMIC DNA]</scope>
    <source>
        <strain evidence="1 2">76713</strain>
    </source>
</reference>
<organism evidence="1 2">
    <name type="scientific">Afipia felis</name>
    <name type="common">Cat scratch disease bacillus</name>
    <dbReference type="NCBI Taxonomy" id="1035"/>
    <lineage>
        <taxon>Bacteria</taxon>
        <taxon>Pseudomonadati</taxon>
        <taxon>Pseudomonadota</taxon>
        <taxon>Alphaproteobacteria</taxon>
        <taxon>Hyphomicrobiales</taxon>
        <taxon>Nitrobacteraceae</taxon>
        <taxon>Afipia</taxon>
    </lineage>
</organism>
<gene>
    <name evidence="1" type="ORF">BN961_00352</name>
</gene>
<evidence type="ECO:0000313" key="2">
    <source>
        <dbReference type="Proteomes" id="UP000035762"/>
    </source>
</evidence>
<proteinExistence type="predicted"/>
<evidence type="ECO:0000313" key="1">
    <source>
        <dbReference type="EMBL" id="CEG06971.1"/>
    </source>
</evidence>
<comment type="caution">
    <text evidence="1">The sequence shown here is derived from an EMBL/GenBank/DDBJ whole genome shotgun (WGS) entry which is preliminary data.</text>
</comment>
<dbReference type="EMBL" id="CCAZ020000001">
    <property type="protein sequence ID" value="CEG06971.1"/>
    <property type="molecule type" value="Genomic_DNA"/>
</dbReference>
<dbReference type="Proteomes" id="UP000035762">
    <property type="component" value="Unassembled WGS sequence"/>
</dbReference>
<sequence length="137" mass="15092">MPGGPKAHPKVEPYSGPSGGWGSAASVARILVQEHVPAEGSSTLAHQNRPDGYMCVSCAWAKPGKPHPLEFCENGAKATAWEITDRRTTPESFAKHSLTELEGWEDYYLEEQGRLTHPMKWNSGRDIYAPISWEQAS</sequence>
<name>A0A090MHB3_AFIFE</name>
<keyword evidence="2" id="KW-1185">Reference proteome</keyword>
<dbReference type="SUPFAM" id="SSF53706">
    <property type="entry name" value="Formate dehydrogenase/DMSO reductase, domains 1-3"/>
    <property type="match status" value="1"/>
</dbReference>